<dbReference type="InterPro" id="IPR003644">
    <property type="entry name" value="Calx_beta"/>
</dbReference>
<dbReference type="EMBL" id="CAFBLP010000025">
    <property type="protein sequence ID" value="CAB4877859.1"/>
    <property type="molecule type" value="Genomic_DNA"/>
</dbReference>
<dbReference type="Pfam" id="PF25967">
    <property type="entry name" value="RND-MFP_C"/>
    <property type="match status" value="1"/>
</dbReference>
<evidence type="ECO:0000259" key="4">
    <source>
        <dbReference type="Pfam" id="PF03160"/>
    </source>
</evidence>
<feature type="domain" description="Multidrug resistance protein MdtA-like C-terminal permuted SH3" evidence="5">
    <location>
        <begin position="654"/>
        <end position="711"/>
    </location>
</feature>
<dbReference type="GO" id="GO:0015562">
    <property type="term" value="F:efflux transmembrane transporter activity"/>
    <property type="evidence" value="ECO:0007669"/>
    <property type="project" value="TreeGrafter"/>
</dbReference>
<dbReference type="PANTHER" id="PTHR30469">
    <property type="entry name" value="MULTIDRUG RESISTANCE PROTEIN MDTA"/>
    <property type="match status" value="1"/>
</dbReference>
<dbReference type="SUPFAM" id="SSF141072">
    <property type="entry name" value="CalX-like"/>
    <property type="match status" value="3"/>
</dbReference>
<proteinExistence type="predicted"/>
<dbReference type="GO" id="GO:1990281">
    <property type="term" value="C:efflux pump complex"/>
    <property type="evidence" value="ECO:0007669"/>
    <property type="project" value="TreeGrafter"/>
</dbReference>
<sequence length="722" mass="74970">MGAGKKVGLGLGAVALLAGVFVIGRSTIDEAPKRGLVIKPQPVTRRTLSDVLTVNGVLQRDETQTLNSSVDGKVSSLSVEDGDTINAGDPVFSLDGRMAYAVKGDFAFFRKLDVGSVGPDVLQLEQELAGGGYAIAKVDNLYTEETRAALAKWQVDRGYPGATPGPDQTVTISLGQNSAGYKVGKANTAAFTIVPSAPPITATPGSPRLGHMPSVVTKPTINVTASSNHVNEGDDVTITFTSDVAPAQDLSVGLTIGGSATGGNDPTNGDDYSTIKGSFVFPAGQTSVTLPVVQIFKDQVIEDSEDITVTLTVQFGNDPNYIVGPTSVATINIEANGGDLVPVFTVVTDTSLTNEGQQVTFTVKSTVESNQDQNFTLVFGGTATPTDDYVELDKKNFKITAGNTSTNLQVQIRNDSVVEGDETLSVTVLPDPLADPVHPPYLVGDPATADVTIKSTDLPEMRLVGGGAIRRGNSGGFQVVADAAVTEDTSINYQVGGTATNGRDYEVLTGTVIMRAGTSSVSVPLKVINVDVIFLPSDMLVAAWPARVGKVEVDEGEFVLQGAPVISLTEPVFTITMKVSPSDRAQLKVGQVTKVTLKAGDQELDGVISSLDDSAKADSAGTEIYEGVVTVKGELAAVDGASVTIDVTLDEKVDVLSVPVAAVVRTAAGDEVRVVNDQGTISRVPVTIGLVDNEYVEIVTGLKGDELVVIDVDAAGTPTSTG</sequence>
<dbReference type="Pfam" id="PF03160">
    <property type="entry name" value="Calx-beta"/>
    <property type="match status" value="3"/>
</dbReference>
<dbReference type="PANTHER" id="PTHR30469:SF15">
    <property type="entry name" value="HLYD FAMILY OF SECRETION PROTEINS"/>
    <property type="match status" value="1"/>
</dbReference>
<evidence type="ECO:0000256" key="3">
    <source>
        <dbReference type="ARBA" id="ARBA00022837"/>
    </source>
</evidence>
<organism evidence="6">
    <name type="scientific">freshwater metagenome</name>
    <dbReference type="NCBI Taxonomy" id="449393"/>
    <lineage>
        <taxon>unclassified sequences</taxon>
        <taxon>metagenomes</taxon>
        <taxon>ecological metagenomes</taxon>
    </lineage>
</organism>
<protein>
    <submittedName>
        <fullName evidence="6">Unannotated protein</fullName>
    </submittedName>
</protein>
<evidence type="ECO:0000259" key="5">
    <source>
        <dbReference type="Pfam" id="PF25967"/>
    </source>
</evidence>
<keyword evidence="1" id="KW-0732">Signal</keyword>
<dbReference type="InterPro" id="IPR036366">
    <property type="entry name" value="PGBDSf"/>
</dbReference>
<dbReference type="AlphaFoldDB" id="A0A6J7EBF2"/>
<dbReference type="SUPFAM" id="SSF47090">
    <property type="entry name" value="PGBD-like"/>
    <property type="match status" value="1"/>
</dbReference>
<dbReference type="InterPro" id="IPR038081">
    <property type="entry name" value="CalX-like_sf"/>
</dbReference>
<evidence type="ECO:0000256" key="2">
    <source>
        <dbReference type="ARBA" id="ARBA00022737"/>
    </source>
</evidence>
<evidence type="ECO:0000256" key="1">
    <source>
        <dbReference type="ARBA" id="ARBA00022729"/>
    </source>
</evidence>
<gene>
    <name evidence="6" type="ORF">UFOPK3376_01231</name>
</gene>
<feature type="domain" description="Calx-beta" evidence="4">
    <location>
        <begin position="223"/>
        <end position="334"/>
    </location>
</feature>
<dbReference type="Gene3D" id="1.10.101.10">
    <property type="entry name" value="PGBD-like superfamily/PGBD"/>
    <property type="match status" value="1"/>
</dbReference>
<feature type="domain" description="Calx-beta" evidence="4">
    <location>
        <begin position="479"/>
        <end position="532"/>
    </location>
</feature>
<reference evidence="6" key="1">
    <citation type="submission" date="2020-05" db="EMBL/GenBank/DDBJ databases">
        <authorList>
            <person name="Chiriac C."/>
            <person name="Salcher M."/>
            <person name="Ghai R."/>
            <person name="Kavagutti S V."/>
        </authorList>
    </citation>
    <scope>NUCLEOTIDE SEQUENCE</scope>
</reference>
<keyword evidence="2" id="KW-0677">Repeat</keyword>
<dbReference type="InterPro" id="IPR058627">
    <property type="entry name" value="MdtA-like_C"/>
</dbReference>
<name>A0A6J7EBF2_9ZZZZ</name>
<feature type="domain" description="Calx-beta" evidence="4">
    <location>
        <begin position="353"/>
        <end position="454"/>
    </location>
</feature>
<dbReference type="Gene3D" id="2.40.420.20">
    <property type="match status" value="1"/>
</dbReference>
<dbReference type="InterPro" id="IPR036365">
    <property type="entry name" value="PGBD-like_sf"/>
</dbReference>
<keyword evidence="3" id="KW-0106">Calcium</keyword>
<evidence type="ECO:0000313" key="6">
    <source>
        <dbReference type="EMBL" id="CAB4877859.1"/>
    </source>
</evidence>
<dbReference type="Gene3D" id="2.60.40.2030">
    <property type="match status" value="3"/>
</dbReference>
<dbReference type="GO" id="GO:0007154">
    <property type="term" value="P:cell communication"/>
    <property type="evidence" value="ECO:0007669"/>
    <property type="project" value="InterPro"/>
</dbReference>
<dbReference type="PROSITE" id="PS50890">
    <property type="entry name" value="PUA"/>
    <property type="match status" value="1"/>
</dbReference>
<accession>A0A6J7EBF2</accession>